<comment type="caution">
    <text evidence="2">The sequence shown here is derived from an EMBL/GenBank/DDBJ whole genome shotgun (WGS) entry which is preliminary data.</text>
</comment>
<evidence type="ECO:0000256" key="1">
    <source>
        <dbReference type="SAM" id="MobiDB-lite"/>
    </source>
</evidence>
<keyword evidence="3" id="KW-1185">Reference proteome</keyword>
<dbReference type="EMBL" id="LJIJ01006136">
    <property type="protein sequence ID" value="ODM87110.1"/>
    <property type="molecule type" value="Genomic_DNA"/>
</dbReference>
<organism evidence="2 3">
    <name type="scientific">Orchesella cincta</name>
    <name type="common">Springtail</name>
    <name type="synonym">Podura cincta</name>
    <dbReference type="NCBI Taxonomy" id="48709"/>
    <lineage>
        <taxon>Eukaryota</taxon>
        <taxon>Metazoa</taxon>
        <taxon>Ecdysozoa</taxon>
        <taxon>Arthropoda</taxon>
        <taxon>Hexapoda</taxon>
        <taxon>Collembola</taxon>
        <taxon>Entomobryomorpha</taxon>
        <taxon>Entomobryoidea</taxon>
        <taxon>Orchesellidae</taxon>
        <taxon>Orchesellinae</taxon>
        <taxon>Orchesella</taxon>
    </lineage>
</organism>
<dbReference type="Proteomes" id="UP000094527">
    <property type="component" value="Unassembled WGS sequence"/>
</dbReference>
<reference evidence="2 3" key="1">
    <citation type="journal article" date="2016" name="Genome Biol. Evol.">
        <title>Gene Family Evolution Reflects Adaptation to Soil Environmental Stressors in the Genome of the Collembolan Orchesella cincta.</title>
        <authorList>
            <person name="Faddeeva-Vakhrusheva A."/>
            <person name="Derks M.F."/>
            <person name="Anvar S.Y."/>
            <person name="Agamennone V."/>
            <person name="Suring W."/>
            <person name="Smit S."/>
            <person name="van Straalen N.M."/>
            <person name="Roelofs D."/>
        </authorList>
    </citation>
    <scope>NUCLEOTIDE SEQUENCE [LARGE SCALE GENOMIC DNA]</scope>
    <source>
        <tissue evidence="2">Mixed pool</tissue>
    </source>
</reference>
<proteinExistence type="predicted"/>
<dbReference type="AlphaFoldDB" id="A0A1D2M2B9"/>
<feature type="compositionally biased region" description="Polar residues" evidence="1">
    <location>
        <begin position="160"/>
        <end position="187"/>
    </location>
</feature>
<evidence type="ECO:0000313" key="3">
    <source>
        <dbReference type="Proteomes" id="UP000094527"/>
    </source>
</evidence>
<evidence type="ECO:0000313" key="2">
    <source>
        <dbReference type="EMBL" id="ODM87110.1"/>
    </source>
</evidence>
<sequence length="389" mass="43404">MMDIDKMQPILQEGHIQGGEFSGASVWKPNEFSSTYRQPNKHSYGKCNSYCYVNRLFTLVKGITTYVKIQRMSSSEGDQFVSESNFEELVALAKCLDCVWTENFHPCDCKFRKTPEGKARCEQLRAEQEKRNATDICPRIKWASTSGSGQPSKPSEPKDSTGNAPNEPTSSRKQSSEPETSNNQNGSAERENTPRGSGEKENPNQQTEFAQPMTSTVDSQGQPLEPGANRDSLKGDAGDPETGRSSNDLTISDSANSENPDTPNSPRNSGNQGAPNSDIKTTITKLRVRMKIQHQIQLGILKTKMAQGLPRTPNLVQTLREILKTKMAQGLPRTPNLVQTLPETLKTKMTPNLEIQIHPGILILRRKVLKPSQIRRETPKMQMHQQIQR</sequence>
<feature type="region of interest" description="Disordered" evidence="1">
    <location>
        <begin position="135"/>
        <end position="278"/>
    </location>
</feature>
<feature type="compositionally biased region" description="Polar residues" evidence="1">
    <location>
        <begin position="203"/>
        <end position="222"/>
    </location>
</feature>
<protein>
    <submittedName>
        <fullName evidence="2">RNA polymerase-associated protein CTR9</fullName>
    </submittedName>
</protein>
<gene>
    <name evidence="2" type="ORF">Ocin01_19571</name>
</gene>
<feature type="compositionally biased region" description="Polar residues" evidence="1">
    <location>
        <begin position="243"/>
        <end position="278"/>
    </location>
</feature>
<feature type="compositionally biased region" description="Polar residues" evidence="1">
    <location>
        <begin position="143"/>
        <end position="153"/>
    </location>
</feature>
<dbReference type="STRING" id="48709.A0A1D2M2B9"/>
<feature type="compositionally biased region" description="Basic and acidic residues" evidence="1">
    <location>
        <begin position="188"/>
        <end position="202"/>
    </location>
</feature>
<accession>A0A1D2M2B9</accession>
<name>A0A1D2M2B9_ORCCI</name>